<evidence type="ECO:0000256" key="2">
    <source>
        <dbReference type="ARBA" id="ARBA00022670"/>
    </source>
</evidence>
<dbReference type="Gene3D" id="3.40.395.10">
    <property type="entry name" value="Adenoviral Proteinase, Chain A"/>
    <property type="match status" value="1"/>
</dbReference>
<feature type="compositionally biased region" description="Basic and acidic residues" evidence="4">
    <location>
        <begin position="738"/>
        <end position="747"/>
    </location>
</feature>
<organism evidence="6">
    <name type="scientific">Cladocopium goreaui</name>
    <dbReference type="NCBI Taxonomy" id="2562237"/>
    <lineage>
        <taxon>Eukaryota</taxon>
        <taxon>Sar</taxon>
        <taxon>Alveolata</taxon>
        <taxon>Dinophyceae</taxon>
        <taxon>Suessiales</taxon>
        <taxon>Symbiodiniaceae</taxon>
        <taxon>Cladocopium</taxon>
    </lineage>
</organism>
<comment type="caution">
    <text evidence="6">The sequence shown here is derived from an EMBL/GenBank/DDBJ whole genome shotgun (WGS) entry which is preliminary data.</text>
</comment>
<comment type="similarity">
    <text evidence="1">Belongs to the peptidase C48 family.</text>
</comment>
<evidence type="ECO:0000313" key="6">
    <source>
        <dbReference type="EMBL" id="CAI3973761.1"/>
    </source>
</evidence>
<evidence type="ECO:0000256" key="4">
    <source>
        <dbReference type="SAM" id="MobiDB-lite"/>
    </source>
</evidence>
<dbReference type="GO" id="GO:0008234">
    <property type="term" value="F:cysteine-type peptidase activity"/>
    <property type="evidence" value="ECO:0007669"/>
    <property type="project" value="InterPro"/>
</dbReference>
<evidence type="ECO:0000256" key="3">
    <source>
        <dbReference type="ARBA" id="ARBA00022801"/>
    </source>
</evidence>
<evidence type="ECO:0000259" key="5">
    <source>
        <dbReference type="Pfam" id="PF02902"/>
    </source>
</evidence>
<dbReference type="InterPro" id="IPR038765">
    <property type="entry name" value="Papain-like_cys_pep_sf"/>
</dbReference>
<dbReference type="EMBL" id="CAMXCT030000096">
    <property type="protein sequence ID" value="CAL4761073.1"/>
    <property type="molecule type" value="Genomic_DNA"/>
</dbReference>
<name>A0A9P1FF49_9DINO</name>
<dbReference type="Proteomes" id="UP001152797">
    <property type="component" value="Unassembled WGS sequence"/>
</dbReference>
<feature type="compositionally biased region" description="Pro residues" evidence="4">
    <location>
        <begin position="763"/>
        <end position="778"/>
    </location>
</feature>
<dbReference type="Pfam" id="PF02902">
    <property type="entry name" value="Peptidase_C48"/>
    <property type="match status" value="1"/>
</dbReference>
<gene>
    <name evidence="6" type="ORF">C1SCF055_LOCUS2223</name>
</gene>
<keyword evidence="8" id="KW-1185">Reference proteome</keyword>
<protein>
    <recommendedName>
        <fullName evidence="5">Ubiquitin-like protease family profile domain-containing protein</fullName>
    </recommendedName>
</protein>
<feature type="region of interest" description="Disordered" evidence="4">
    <location>
        <begin position="701"/>
        <end position="782"/>
    </location>
</feature>
<reference evidence="7" key="2">
    <citation type="submission" date="2024-04" db="EMBL/GenBank/DDBJ databases">
        <authorList>
            <person name="Chen Y."/>
            <person name="Shah S."/>
            <person name="Dougan E. K."/>
            <person name="Thang M."/>
            <person name="Chan C."/>
        </authorList>
    </citation>
    <scope>NUCLEOTIDE SEQUENCE [LARGE SCALE GENOMIC DNA]</scope>
</reference>
<sequence>MSLHNRFWALADLGDGDESTDEDDGNDPFEDEKGEIFGCDEDGHHEHYEIISNGIFDWDALDEAYEHLRMVFGGGGGDAPFEDGHHEHHEIISNGIFDWDALDEAYGMSMMLGDECTGIGWDSLDAYGMSMMLGDECTGIGWDSLDVYGSMSMGLGDDGDGPISKGICGWDALEAYGCMDFGYGEAYGSMSMVLDDGGTDENGGGAPFEDGHHEHYGPTSNGFSGQHGNDQQCIGDLFFDWCELDEAFKKQRHVALAQKVKELVAKMRWRRSKAFWSIKKKDEKEQRMNMRQMQRMRKSGNTMSTYFNWEELDKVEEEMEMGHRKMQTLHFPVAQMKETCTPMSEEEKYFEEDEVIESEAEAVAETKADEGSNEVKTEAAEELELEEEPQLPPKKRGKKIEDVIRVEEADGAAWPQHIRAACGRKISKKRELQAKNEQGSISNEEKKNLGNSTKMLKGLEEPKNLDRRARHVIESIGAKVRSPNLTTQLSDVEQQIRAELSWNQHDYQIWRIAQTKDEDYKELFSRPDQAKQQMRKCVLHFSDQIPLWVKKPSNREVFAAHEAKKSAKDVTSHREKIREELDKKAHEKGIVETENQQKGDEEKDQQIVPHDEGEEWHIPEAADRKSSGKKHLTTMREQNVDKYRITFEAHQSVLNFFDPDENPLGVVSPGILIVPGPHASLANISETGEWLQDETYTYMGQKRTHKKGNNVGRKNQKKQESMSLAAKHEKATKKKDKKNAIKNEAVKLLKKGKSAQKVDEPPAGAPPLPPPALPPPADEPAAAYEVPSGKFRIISEFAGPMLFGRQGPAMGAGETQIQLHLESGPRNSFERVAWVDRAWVMSIDESIKPSWVFPQLSLGRQAKQHILLQSGTCHVDVDEMDLPWDEVELVPKDMGADGLDGQHIIYGGLVLCYMALEKKLDEIQGISMLSPALVCSLAADNPADNEFVSHELLCKCLKKKMAGKDDAFLCPLASGGHWSLLVVDKHAGEIRYYDSLCGSDDRKKIGTEEEISNLPEKTVAMAERLLGIMQSLGCISEGMLHCPALHRQNQKSRQPYGSNLCGQYLLAYAEQEVMRHLGHGPAATGWAEHAAHGWHQRLQKLTLALADEKEKYHKDLQQQDEKIKGNGAKAFEALQKTLKVAEMKVKKDQILNDMQKEAIRFLKEGGTIQEDELGEEYQSEILRISLNEVGVCPKCRHQSGCYKCDKWKCLRYYFMRQAHKRTGKPIEKQFQ</sequence>
<feature type="domain" description="Ubiquitin-like protease family profile" evidence="5">
    <location>
        <begin position="964"/>
        <end position="1001"/>
    </location>
</feature>
<reference evidence="6" key="1">
    <citation type="submission" date="2022-10" db="EMBL/GenBank/DDBJ databases">
        <authorList>
            <person name="Chen Y."/>
            <person name="Dougan E. K."/>
            <person name="Chan C."/>
            <person name="Rhodes N."/>
            <person name="Thang M."/>
        </authorList>
    </citation>
    <scope>NUCLEOTIDE SEQUENCE</scope>
</reference>
<dbReference type="GO" id="GO:0006508">
    <property type="term" value="P:proteolysis"/>
    <property type="evidence" value="ECO:0007669"/>
    <property type="project" value="UniProtKB-KW"/>
</dbReference>
<keyword evidence="2" id="KW-0645">Protease</keyword>
<evidence type="ECO:0000256" key="1">
    <source>
        <dbReference type="ARBA" id="ARBA00005234"/>
    </source>
</evidence>
<evidence type="ECO:0000313" key="7">
    <source>
        <dbReference type="EMBL" id="CAL1127136.1"/>
    </source>
</evidence>
<dbReference type="InterPro" id="IPR003653">
    <property type="entry name" value="Peptidase_C48_C"/>
</dbReference>
<feature type="compositionally biased region" description="Basic and acidic residues" evidence="4">
    <location>
        <begin position="364"/>
        <end position="379"/>
    </location>
</feature>
<feature type="region of interest" description="Disordered" evidence="4">
    <location>
        <begin position="360"/>
        <end position="397"/>
    </location>
</feature>
<accession>A0A9P1FF49</accession>
<dbReference type="AlphaFoldDB" id="A0A9P1FF49"/>
<feature type="compositionally biased region" description="Acidic residues" evidence="4">
    <location>
        <begin position="380"/>
        <end position="389"/>
    </location>
</feature>
<feature type="region of interest" description="Disordered" evidence="4">
    <location>
        <begin position="201"/>
        <end position="224"/>
    </location>
</feature>
<dbReference type="EMBL" id="CAMXCT020000096">
    <property type="protein sequence ID" value="CAL1127136.1"/>
    <property type="molecule type" value="Genomic_DNA"/>
</dbReference>
<evidence type="ECO:0000313" key="8">
    <source>
        <dbReference type="Proteomes" id="UP001152797"/>
    </source>
</evidence>
<keyword evidence="3" id="KW-0378">Hydrolase</keyword>
<proteinExistence type="inferred from homology"/>
<dbReference type="SUPFAM" id="SSF54001">
    <property type="entry name" value="Cysteine proteinases"/>
    <property type="match status" value="1"/>
</dbReference>
<dbReference type="EMBL" id="CAMXCT010000096">
    <property type="protein sequence ID" value="CAI3973761.1"/>
    <property type="molecule type" value="Genomic_DNA"/>
</dbReference>